<dbReference type="AlphaFoldDB" id="A0A382C6P1"/>
<proteinExistence type="predicted"/>
<dbReference type="GO" id="GO:0046872">
    <property type="term" value="F:metal ion binding"/>
    <property type="evidence" value="ECO:0007669"/>
    <property type="project" value="UniProtKB-KW"/>
</dbReference>
<protein>
    <recommendedName>
        <fullName evidence="6">Cysteine-rich domain-containing protein</fullName>
    </recommendedName>
</protein>
<evidence type="ECO:0000256" key="5">
    <source>
        <dbReference type="ARBA" id="ARBA00023014"/>
    </source>
</evidence>
<evidence type="ECO:0000313" key="7">
    <source>
        <dbReference type="EMBL" id="SVB20983.1"/>
    </source>
</evidence>
<dbReference type="PANTHER" id="PTHR32479">
    <property type="entry name" value="GLYCOLATE OXIDASE IRON-SULFUR SUBUNIT"/>
    <property type="match status" value="1"/>
</dbReference>
<reference evidence="7" key="1">
    <citation type="submission" date="2018-05" db="EMBL/GenBank/DDBJ databases">
        <authorList>
            <person name="Lanie J.A."/>
            <person name="Ng W.-L."/>
            <person name="Kazmierczak K.M."/>
            <person name="Andrzejewski T.M."/>
            <person name="Davidsen T.M."/>
            <person name="Wayne K.J."/>
            <person name="Tettelin H."/>
            <person name="Glass J.I."/>
            <person name="Rusch D."/>
            <person name="Podicherti R."/>
            <person name="Tsui H.-C.T."/>
            <person name="Winkler M.E."/>
        </authorList>
    </citation>
    <scope>NUCLEOTIDE SEQUENCE</scope>
</reference>
<dbReference type="EMBL" id="UINC01032776">
    <property type="protein sequence ID" value="SVB20983.1"/>
    <property type="molecule type" value="Genomic_DNA"/>
</dbReference>
<feature type="domain" description="Cysteine-rich" evidence="6">
    <location>
        <begin position="153"/>
        <end position="238"/>
    </location>
</feature>
<dbReference type="InterPro" id="IPR004017">
    <property type="entry name" value="Cys_rich_dom"/>
</dbReference>
<dbReference type="GO" id="GO:0051539">
    <property type="term" value="F:4 iron, 4 sulfur cluster binding"/>
    <property type="evidence" value="ECO:0007669"/>
    <property type="project" value="UniProtKB-KW"/>
</dbReference>
<dbReference type="PROSITE" id="PS00198">
    <property type="entry name" value="4FE4S_FER_1"/>
    <property type="match status" value="1"/>
</dbReference>
<evidence type="ECO:0000259" key="6">
    <source>
        <dbReference type="Pfam" id="PF02754"/>
    </source>
</evidence>
<dbReference type="Pfam" id="PF02754">
    <property type="entry name" value="CCG"/>
    <property type="match status" value="2"/>
</dbReference>
<sequence>MNLPEGEHAKEASAEVEFRGEISDLTTAQRWEVIDLCYQCKLCDSVCPYTPGQEHEFQLDFPKLMIRAQAIRTKEHGIKTNDKFLSNTDFVIAIGSIFGSLLNVANRIGIIRFFMEKMIGIHRKRILPKFQPSTFQKWFTVHHATIAKPIDKVAIFGTCFTNAYDMELGKAAVEILEHNRVKCIYPPQQCCGAPYLSPGDFAGFKKQSQPNIDELSKWVDDGYKIVVTGPPTCSLTLKREYPDYLGLDEQVKKISENTFDISEYLVYLHKQERLKSDFKHEIGTVNYHVSCHLKAQRIGIKGRDVLKLVPNTKVNLINRCSGMDGGWGMKTEFFEESLKVADRCVNDLGQKETDTVCSDCSLASHQLKQASDNEISPSHPILELHKAYGFSKN</sequence>
<evidence type="ECO:0000256" key="4">
    <source>
        <dbReference type="ARBA" id="ARBA00023004"/>
    </source>
</evidence>
<keyword evidence="2" id="KW-0479">Metal-binding</keyword>
<name>A0A382C6P1_9ZZZZ</name>
<keyword evidence="4" id="KW-0408">Iron</keyword>
<keyword evidence="5" id="KW-0411">Iron-sulfur</keyword>
<evidence type="ECO:0000256" key="3">
    <source>
        <dbReference type="ARBA" id="ARBA00022737"/>
    </source>
</evidence>
<dbReference type="GO" id="GO:0016491">
    <property type="term" value="F:oxidoreductase activity"/>
    <property type="evidence" value="ECO:0007669"/>
    <property type="project" value="UniProtKB-ARBA"/>
</dbReference>
<gene>
    <name evidence="7" type="ORF">METZ01_LOCUS173837</name>
</gene>
<evidence type="ECO:0000256" key="1">
    <source>
        <dbReference type="ARBA" id="ARBA00022485"/>
    </source>
</evidence>
<feature type="domain" description="Cysteine-rich" evidence="6">
    <location>
        <begin position="285"/>
        <end position="362"/>
    </location>
</feature>
<organism evidence="7">
    <name type="scientific">marine metagenome</name>
    <dbReference type="NCBI Taxonomy" id="408172"/>
    <lineage>
        <taxon>unclassified sequences</taxon>
        <taxon>metagenomes</taxon>
        <taxon>ecological metagenomes</taxon>
    </lineage>
</organism>
<dbReference type="PANTHER" id="PTHR32479:SF19">
    <property type="entry name" value="ANAEROBIC GLYCEROL-3-PHOSPHATE DEHYDROGENASE SUBUNIT C"/>
    <property type="match status" value="1"/>
</dbReference>
<keyword evidence="1" id="KW-0004">4Fe-4S</keyword>
<evidence type="ECO:0000256" key="2">
    <source>
        <dbReference type="ARBA" id="ARBA00022723"/>
    </source>
</evidence>
<keyword evidence="3" id="KW-0677">Repeat</keyword>
<dbReference type="InterPro" id="IPR017900">
    <property type="entry name" value="4Fe4S_Fe_S_CS"/>
</dbReference>
<accession>A0A382C6P1</accession>